<accession>A0AAN4VW24</accession>
<dbReference type="InterPro" id="IPR008947">
    <property type="entry name" value="PLipase_C/P1_nuclease_dom_sf"/>
</dbReference>
<name>A0AAN4VW24_9BACT</name>
<dbReference type="GO" id="GO:0016788">
    <property type="term" value="F:hydrolase activity, acting on ester bonds"/>
    <property type="evidence" value="ECO:0007669"/>
    <property type="project" value="InterPro"/>
</dbReference>
<keyword evidence="3 8" id="KW-0255">Endonuclease</keyword>
<dbReference type="GO" id="GO:0046872">
    <property type="term" value="F:metal ion binding"/>
    <property type="evidence" value="ECO:0007669"/>
    <property type="project" value="UniProtKB-KW"/>
</dbReference>
<evidence type="ECO:0000256" key="7">
    <source>
        <dbReference type="SAM" id="SignalP"/>
    </source>
</evidence>
<proteinExistence type="predicted"/>
<comment type="caution">
    <text evidence="8">The sequence shown here is derived from an EMBL/GenBank/DDBJ whole genome shotgun (WGS) entry which is preliminary data.</text>
</comment>
<evidence type="ECO:0000256" key="3">
    <source>
        <dbReference type="ARBA" id="ARBA00022759"/>
    </source>
</evidence>
<keyword evidence="7" id="KW-0732">Signal</keyword>
<organism evidence="8 9">
    <name type="scientific">Persicobacter diffluens</name>
    <dbReference type="NCBI Taxonomy" id="981"/>
    <lineage>
        <taxon>Bacteria</taxon>
        <taxon>Pseudomonadati</taxon>
        <taxon>Bacteroidota</taxon>
        <taxon>Cytophagia</taxon>
        <taxon>Cytophagales</taxon>
        <taxon>Persicobacteraceae</taxon>
        <taxon>Persicobacter</taxon>
    </lineage>
</organism>
<keyword evidence="1" id="KW-0540">Nuclease</keyword>
<feature type="signal peptide" evidence="7">
    <location>
        <begin position="1"/>
        <end position="23"/>
    </location>
</feature>
<evidence type="ECO:0000256" key="4">
    <source>
        <dbReference type="ARBA" id="ARBA00022801"/>
    </source>
</evidence>
<evidence type="ECO:0000256" key="1">
    <source>
        <dbReference type="ARBA" id="ARBA00022722"/>
    </source>
</evidence>
<dbReference type="SUPFAM" id="SSF48537">
    <property type="entry name" value="Phospholipase C/P1 nuclease"/>
    <property type="match status" value="1"/>
</dbReference>
<dbReference type="PANTHER" id="PTHR33146">
    <property type="entry name" value="ENDONUCLEASE 4"/>
    <property type="match status" value="1"/>
</dbReference>
<dbReference type="RefSeq" id="WP_338236668.1">
    <property type="nucleotide sequence ID" value="NZ_BQKE01000001.1"/>
</dbReference>
<dbReference type="AlphaFoldDB" id="A0AAN4VW24"/>
<dbReference type="GO" id="GO:0003676">
    <property type="term" value="F:nucleic acid binding"/>
    <property type="evidence" value="ECO:0007669"/>
    <property type="project" value="InterPro"/>
</dbReference>
<evidence type="ECO:0000256" key="5">
    <source>
        <dbReference type="ARBA" id="ARBA00023157"/>
    </source>
</evidence>
<protein>
    <submittedName>
        <fullName evidence="8">Endonuclease</fullName>
    </submittedName>
</protein>
<dbReference type="GO" id="GO:0006308">
    <property type="term" value="P:DNA catabolic process"/>
    <property type="evidence" value="ECO:0007669"/>
    <property type="project" value="InterPro"/>
</dbReference>
<keyword evidence="4" id="KW-0378">Hydrolase</keyword>
<evidence type="ECO:0000256" key="2">
    <source>
        <dbReference type="ARBA" id="ARBA00022723"/>
    </source>
</evidence>
<sequence>MKKLNLVVLMMVALVGQSFGWGANGHRAVGEIAEQHLSSKARKAILTLMGDENLAMASTWADEVKSDHAYDSCNVYHYVNMKGDETYERSTKNPEGDAVMALELMSSILKDPNATVEKKREAFRYIVHIVGDLHQPMHVGHAEDLGGNMVKVKWFRKDSNLHRVWDSDIINYLDLSYTELARHVGIAKEAEVKEWQSAKVLDWVEESHLIANELYDNVGDGNFGYRYVYDYKDVMYHQILKGGVRLAGYLNELFG</sequence>
<dbReference type="CDD" id="cd11010">
    <property type="entry name" value="S1-P1_nuclease"/>
    <property type="match status" value="1"/>
</dbReference>
<reference evidence="8 9" key="1">
    <citation type="submission" date="2021-12" db="EMBL/GenBank/DDBJ databases">
        <title>Genome sequencing of bacteria with rrn-lacking chromosome and rrn-plasmid.</title>
        <authorList>
            <person name="Anda M."/>
            <person name="Iwasaki W."/>
        </authorList>
    </citation>
    <scope>NUCLEOTIDE SEQUENCE [LARGE SCALE GENOMIC DNA]</scope>
    <source>
        <strain evidence="8 9">NBRC 15940</strain>
    </source>
</reference>
<evidence type="ECO:0000256" key="6">
    <source>
        <dbReference type="ARBA" id="ARBA00023180"/>
    </source>
</evidence>
<evidence type="ECO:0000313" key="8">
    <source>
        <dbReference type="EMBL" id="GJM61041.1"/>
    </source>
</evidence>
<keyword evidence="2" id="KW-0479">Metal-binding</keyword>
<dbReference type="Gene3D" id="1.10.575.10">
    <property type="entry name" value="P1 Nuclease"/>
    <property type="match status" value="1"/>
</dbReference>
<feature type="chain" id="PRO_5043050444" evidence="7">
    <location>
        <begin position="24"/>
        <end position="255"/>
    </location>
</feature>
<dbReference type="Pfam" id="PF02265">
    <property type="entry name" value="S1-P1_nuclease"/>
    <property type="match status" value="1"/>
</dbReference>
<dbReference type="InterPro" id="IPR003154">
    <property type="entry name" value="S1/P1nuclease"/>
</dbReference>
<evidence type="ECO:0000313" key="9">
    <source>
        <dbReference type="Proteomes" id="UP001310022"/>
    </source>
</evidence>
<gene>
    <name evidence="8" type="ORF">PEDI_15930</name>
</gene>
<dbReference type="GO" id="GO:0004519">
    <property type="term" value="F:endonuclease activity"/>
    <property type="evidence" value="ECO:0007669"/>
    <property type="project" value="UniProtKB-KW"/>
</dbReference>
<keyword evidence="6" id="KW-0325">Glycoprotein</keyword>
<dbReference type="EMBL" id="BQKE01000001">
    <property type="protein sequence ID" value="GJM61041.1"/>
    <property type="molecule type" value="Genomic_DNA"/>
</dbReference>
<dbReference type="Proteomes" id="UP001310022">
    <property type="component" value="Unassembled WGS sequence"/>
</dbReference>
<keyword evidence="5" id="KW-1015">Disulfide bond</keyword>
<dbReference type="PANTHER" id="PTHR33146:SF26">
    <property type="entry name" value="ENDONUCLEASE 4"/>
    <property type="match status" value="1"/>
</dbReference>
<keyword evidence="9" id="KW-1185">Reference proteome</keyword>